<dbReference type="RefSeq" id="WP_110311051.1">
    <property type="nucleotide sequence ID" value="NZ_QICL01000015.1"/>
</dbReference>
<comment type="caution">
    <text evidence="2">The sequence shown here is derived from an EMBL/GenBank/DDBJ whole genome shotgun (WGS) entry which is preliminary data.</text>
</comment>
<evidence type="ECO:0000313" key="2">
    <source>
        <dbReference type="EMBL" id="PXV63137.1"/>
    </source>
</evidence>
<dbReference type="Gene3D" id="2.40.160.130">
    <property type="entry name" value="Capsule assembly protein Wzi"/>
    <property type="match status" value="1"/>
</dbReference>
<feature type="signal peptide" evidence="1">
    <location>
        <begin position="1"/>
        <end position="20"/>
    </location>
</feature>
<dbReference type="Pfam" id="PF14052">
    <property type="entry name" value="Caps_assemb_Wzi"/>
    <property type="match status" value="1"/>
</dbReference>
<proteinExistence type="predicted"/>
<evidence type="ECO:0000313" key="3">
    <source>
        <dbReference type="Proteomes" id="UP000247973"/>
    </source>
</evidence>
<reference evidence="2 3" key="1">
    <citation type="submission" date="2018-03" db="EMBL/GenBank/DDBJ databases">
        <title>Genomic Encyclopedia of Archaeal and Bacterial Type Strains, Phase II (KMG-II): from individual species to whole genera.</title>
        <authorList>
            <person name="Goeker M."/>
        </authorList>
    </citation>
    <scope>NUCLEOTIDE SEQUENCE [LARGE SCALE GENOMIC DNA]</scope>
    <source>
        <strain evidence="2 3">DSM 100214</strain>
    </source>
</reference>
<name>A0A2V3PMH4_9BACT</name>
<dbReference type="EMBL" id="QICL01000015">
    <property type="protein sequence ID" value="PXV63137.1"/>
    <property type="molecule type" value="Genomic_DNA"/>
</dbReference>
<evidence type="ECO:0000256" key="1">
    <source>
        <dbReference type="SAM" id="SignalP"/>
    </source>
</evidence>
<protein>
    <submittedName>
        <fullName evidence="2">Capsule assembly protein Wzi</fullName>
    </submittedName>
</protein>
<keyword evidence="3" id="KW-1185">Reference proteome</keyword>
<keyword evidence="1" id="KW-0732">Signal</keyword>
<dbReference type="InterPro" id="IPR026950">
    <property type="entry name" value="Caps_assemb_Wzi"/>
</dbReference>
<sequence>MKQYSILFLLYIASSLICIAQETDENLSERTSIDVNIGTLGTFSGGDNAPFWLTNNMYGLGATDNNSGYLRVQTFAKKRLADQLKLQLGVDIVATHNLNSDFHFQQLYADFAYKNVKLSIGSKERAPLFKNELLSTGGLTLSNNARPIPQVEASLPYFVAVPYTKGLLEVMGGISYGRFMDDKFKRNNAADGSFAEEILYHRKYGFLKFENNSVWNFIMGLEMDTQWGGQFYKDGEYKWSSPAGFKDFLRVLLPMSGGSDSNMTDQVNILGNVYGSLHFITNYRKEDYTVKAYIERFFEDQSGLFFKSVPDGLYGIEVNLTKKGWITGVLFEYLHTKDQSGPFLWDKSEEIPVQVSGGDNYYNHVDYISLSNYGFVMGNPLLTSPIYNNGKSLTVYNTRLSSFHGGITGYICDNLKYRALITYSQSWGTPLIPSRSIRDQFSTMLETTYSNEKLQGWLFSGAFSYDKSDMIGDNTGVQFRISKAFHVQ</sequence>
<feature type="chain" id="PRO_5016009978" evidence="1">
    <location>
        <begin position="21"/>
        <end position="488"/>
    </location>
</feature>
<gene>
    <name evidence="2" type="ORF">CLV62_11519</name>
</gene>
<dbReference type="OrthoDB" id="596512at2"/>
<organism evidence="2 3">
    <name type="scientific">Dysgonomonas alginatilytica</name>
    <dbReference type="NCBI Taxonomy" id="1605892"/>
    <lineage>
        <taxon>Bacteria</taxon>
        <taxon>Pseudomonadati</taxon>
        <taxon>Bacteroidota</taxon>
        <taxon>Bacteroidia</taxon>
        <taxon>Bacteroidales</taxon>
        <taxon>Dysgonomonadaceae</taxon>
        <taxon>Dysgonomonas</taxon>
    </lineage>
</organism>
<dbReference type="Proteomes" id="UP000247973">
    <property type="component" value="Unassembled WGS sequence"/>
</dbReference>
<accession>A0A2V3PMH4</accession>
<dbReference type="InterPro" id="IPR038636">
    <property type="entry name" value="Wzi_sf"/>
</dbReference>
<dbReference type="AlphaFoldDB" id="A0A2V3PMH4"/>